<protein>
    <submittedName>
        <fullName evidence="1">Uncharacterized protein</fullName>
    </submittedName>
</protein>
<accession>A0A5B7GIK0</accession>
<gene>
    <name evidence="1" type="ORF">E2C01_054167</name>
</gene>
<organism evidence="1 2">
    <name type="scientific">Portunus trituberculatus</name>
    <name type="common">Swimming crab</name>
    <name type="synonym">Neptunus trituberculatus</name>
    <dbReference type="NCBI Taxonomy" id="210409"/>
    <lineage>
        <taxon>Eukaryota</taxon>
        <taxon>Metazoa</taxon>
        <taxon>Ecdysozoa</taxon>
        <taxon>Arthropoda</taxon>
        <taxon>Crustacea</taxon>
        <taxon>Multicrustacea</taxon>
        <taxon>Malacostraca</taxon>
        <taxon>Eumalacostraca</taxon>
        <taxon>Eucarida</taxon>
        <taxon>Decapoda</taxon>
        <taxon>Pleocyemata</taxon>
        <taxon>Brachyura</taxon>
        <taxon>Eubrachyura</taxon>
        <taxon>Portunoidea</taxon>
        <taxon>Portunidae</taxon>
        <taxon>Portuninae</taxon>
        <taxon>Portunus</taxon>
    </lineage>
</organism>
<sequence length="55" mass="6414">MQKWLLTTFLESGVGAINEPPLPLQYWDAFLLRVLGVNRRFYLRQMVNGPESSLF</sequence>
<evidence type="ECO:0000313" key="2">
    <source>
        <dbReference type="Proteomes" id="UP000324222"/>
    </source>
</evidence>
<evidence type="ECO:0000313" key="1">
    <source>
        <dbReference type="EMBL" id="MPC60130.1"/>
    </source>
</evidence>
<keyword evidence="2" id="KW-1185">Reference proteome</keyword>
<dbReference type="AlphaFoldDB" id="A0A5B7GIK0"/>
<reference evidence="1 2" key="1">
    <citation type="submission" date="2019-05" db="EMBL/GenBank/DDBJ databases">
        <title>Another draft genome of Portunus trituberculatus and its Hox gene families provides insights of decapod evolution.</title>
        <authorList>
            <person name="Jeong J.-H."/>
            <person name="Song I."/>
            <person name="Kim S."/>
            <person name="Choi T."/>
            <person name="Kim D."/>
            <person name="Ryu S."/>
            <person name="Kim W."/>
        </authorList>
    </citation>
    <scope>NUCLEOTIDE SEQUENCE [LARGE SCALE GENOMIC DNA]</scope>
    <source>
        <tissue evidence="1">Muscle</tissue>
    </source>
</reference>
<proteinExistence type="predicted"/>
<dbReference type="Proteomes" id="UP000324222">
    <property type="component" value="Unassembled WGS sequence"/>
</dbReference>
<comment type="caution">
    <text evidence="1">The sequence shown here is derived from an EMBL/GenBank/DDBJ whole genome shotgun (WGS) entry which is preliminary data.</text>
</comment>
<name>A0A5B7GIK0_PORTR</name>
<dbReference type="EMBL" id="VSRR010017213">
    <property type="protein sequence ID" value="MPC60130.1"/>
    <property type="molecule type" value="Genomic_DNA"/>
</dbReference>